<evidence type="ECO:0000256" key="5">
    <source>
        <dbReference type="ARBA" id="ARBA00022692"/>
    </source>
</evidence>
<organism evidence="12 13">
    <name type="scientific">Priapulus caudatus</name>
    <name type="common">Priapulid worm</name>
    <dbReference type="NCBI Taxonomy" id="37621"/>
    <lineage>
        <taxon>Eukaryota</taxon>
        <taxon>Metazoa</taxon>
        <taxon>Ecdysozoa</taxon>
        <taxon>Scalidophora</taxon>
        <taxon>Priapulida</taxon>
        <taxon>Priapulimorpha</taxon>
        <taxon>Priapulimorphida</taxon>
        <taxon>Priapulidae</taxon>
        <taxon>Priapulus</taxon>
    </lineage>
</organism>
<sequence>MLIVTMRLSVTNGLLGITLIVFPMFLWTTLYQTLLLPIGINAVGASPLCNGPAADCAFSSTFHHFKLEQTQNKLYSDDGVQPLDDKYEQEVAKKHENVSRVLSINETTADARVAMEQTNKSSTSTHLDDVFLSVKTTHKYHEARLRIVVDTWFRLAPHQTYFFTDKDDQELIKKTGGHMVNTHCSDGHGRQDLCCKMSAEFDSFLKSSKKWFCHFDDDNYVNVPQLVKFLSQKSWKKDYYFGKPSIPHPLEIKIAANTRPVKFNFATGGAGFCISRALANRMSPYVSDMRLVTLCGKIILPDDVTIGYIIENKCQVNLTRINEFHSHLEPLRNINPRTLRDQLTFSYGLSDPRPNIVPVPEPVLPNDPTRFMTIHCILYPESEVCKKT</sequence>
<name>A0ABM1ES06_PRICU</name>
<keyword evidence="3" id="KW-0328">Glycosyltransferase</keyword>
<evidence type="ECO:0000259" key="11">
    <source>
        <dbReference type="Pfam" id="PF02434"/>
    </source>
</evidence>
<keyword evidence="5 10" id="KW-0812">Transmembrane</keyword>
<evidence type="ECO:0000313" key="12">
    <source>
        <dbReference type="Proteomes" id="UP000695022"/>
    </source>
</evidence>
<dbReference type="GeneID" id="106815067"/>
<evidence type="ECO:0000256" key="1">
    <source>
        <dbReference type="ARBA" id="ARBA00004606"/>
    </source>
</evidence>
<feature type="transmembrane region" description="Helical" evidence="10">
    <location>
        <begin position="12"/>
        <end position="31"/>
    </location>
</feature>
<dbReference type="InterPro" id="IPR003378">
    <property type="entry name" value="Fringe-like_glycosylTrfase"/>
</dbReference>
<feature type="domain" description="Fringe-like glycosyltransferase" evidence="11">
    <location>
        <begin position="124"/>
        <end position="370"/>
    </location>
</feature>
<proteinExistence type="inferred from homology"/>
<evidence type="ECO:0000256" key="7">
    <source>
        <dbReference type="ARBA" id="ARBA00022989"/>
    </source>
</evidence>
<dbReference type="Gene3D" id="3.90.550.50">
    <property type="match status" value="1"/>
</dbReference>
<evidence type="ECO:0000313" key="13">
    <source>
        <dbReference type="RefSeq" id="XP_014674977.1"/>
    </source>
</evidence>
<evidence type="ECO:0000256" key="4">
    <source>
        <dbReference type="ARBA" id="ARBA00022679"/>
    </source>
</evidence>
<evidence type="ECO:0000256" key="10">
    <source>
        <dbReference type="SAM" id="Phobius"/>
    </source>
</evidence>
<keyword evidence="6" id="KW-0735">Signal-anchor</keyword>
<dbReference type="PANTHER" id="PTHR10811">
    <property type="entry name" value="FRINGE-RELATED"/>
    <property type="match status" value="1"/>
</dbReference>
<keyword evidence="12" id="KW-1185">Reference proteome</keyword>
<comment type="similarity">
    <text evidence="2">Belongs to the glycosyltransferase 31 family.</text>
</comment>
<reference evidence="13" key="1">
    <citation type="submission" date="2025-08" db="UniProtKB">
        <authorList>
            <consortium name="RefSeq"/>
        </authorList>
    </citation>
    <scope>IDENTIFICATION</scope>
</reference>
<protein>
    <submittedName>
        <fullName evidence="13">Beta-1,3-N-acetylglucosaminyltransferase lunatic fringe-like</fullName>
    </submittedName>
</protein>
<dbReference type="Pfam" id="PF02434">
    <property type="entry name" value="Fringe"/>
    <property type="match status" value="1"/>
</dbReference>
<accession>A0ABM1ES06</accession>
<evidence type="ECO:0000256" key="2">
    <source>
        <dbReference type="ARBA" id="ARBA00008661"/>
    </source>
</evidence>
<keyword evidence="4" id="KW-0808">Transferase</keyword>
<evidence type="ECO:0000256" key="3">
    <source>
        <dbReference type="ARBA" id="ARBA00022676"/>
    </source>
</evidence>
<evidence type="ECO:0000256" key="6">
    <source>
        <dbReference type="ARBA" id="ARBA00022968"/>
    </source>
</evidence>
<keyword evidence="8 10" id="KW-0472">Membrane</keyword>
<dbReference type="Proteomes" id="UP000695022">
    <property type="component" value="Unplaced"/>
</dbReference>
<gene>
    <name evidence="13" type="primary">LOC106815067</name>
</gene>
<evidence type="ECO:0000256" key="8">
    <source>
        <dbReference type="ARBA" id="ARBA00023136"/>
    </source>
</evidence>
<dbReference type="RefSeq" id="XP_014674977.1">
    <property type="nucleotide sequence ID" value="XM_014819491.1"/>
</dbReference>
<comment type="subcellular location">
    <subcellularLocation>
        <location evidence="9">Endomembrane system</location>
        <topology evidence="9">Single-pass membrane protein</topology>
    </subcellularLocation>
    <subcellularLocation>
        <location evidence="1">Membrane</location>
        <topology evidence="1">Single-pass type II membrane protein</topology>
    </subcellularLocation>
</comment>
<evidence type="ECO:0000256" key="9">
    <source>
        <dbReference type="ARBA" id="ARBA00037847"/>
    </source>
</evidence>
<keyword evidence="7 10" id="KW-1133">Transmembrane helix</keyword>